<dbReference type="AlphaFoldDB" id="A0AAE7TMR3"/>
<name>A0AAE7TMR3_9BRAD</name>
<gene>
    <name evidence="1" type="ORF">WN72_25710</name>
</gene>
<sequence length="74" mass="7874">MAAPATSARTTKASIESLRTGYALIVDGHVKATFTAKASALEAGTQLKNRSPRLQVKIYDAENKVSEVVEIARA</sequence>
<protein>
    <submittedName>
        <fullName evidence="1">Uncharacterized protein</fullName>
    </submittedName>
</protein>
<dbReference type="Proteomes" id="UP000594015">
    <property type="component" value="Chromosome"/>
</dbReference>
<evidence type="ECO:0000313" key="1">
    <source>
        <dbReference type="EMBL" id="QOZ73571.1"/>
    </source>
</evidence>
<accession>A0AAE7TMR3</accession>
<reference evidence="1 2" key="1">
    <citation type="submission" date="2018-06" db="EMBL/GenBank/DDBJ databases">
        <title>Comparative genomics of Bradyrhizobium nodulating Arachidis hypogaea.</title>
        <authorList>
            <person name="Li Y."/>
        </authorList>
    </citation>
    <scope>NUCLEOTIDE SEQUENCE [LARGE SCALE GENOMIC DNA]</scope>
    <source>
        <strain evidence="1 2">CCBAU 051107</strain>
    </source>
</reference>
<dbReference type="KEGG" id="barh:WN72_25710"/>
<proteinExistence type="predicted"/>
<evidence type="ECO:0000313" key="2">
    <source>
        <dbReference type="Proteomes" id="UP000594015"/>
    </source>
</evidence>
<organism evidence="1 2">
    <name type="scientific">Bradyrhizobium arachidis</name>
    <dbReference type="NCBI Taxonomy" id="858423"/>
    <lineage>
        <taxon>Bacteria</taxon>
        <taxon>Pseudomonadati</taxon>
        <taxon>Pseudomonadota</taxon>
        <taxon>Alphaproteobacteria</taxon>
        <taxon>Hyphomicrobiales</taxon>
        <taxon>Nitrobacteraceae</taxon>
        <taxon>Bradyrhizobium</taxon>
    </lineage>
</organism>
<dbReference type="EMBL" id="CP030050">
    <property type="protein sequence ID" value="QOZ73571.1"/>
    <property type="molecule type" value="Genomic_DNA"/>
</dbReference>